<dbReference type="AlphaFoldDB" id="A0A7R8CS53"/>
<dbReference type="InterPro" id="IPR003599">
    <property type="entry name" value="Ig_sub"/>
</dbReference>
<gene>
    <name evidence="1" type="ORF">LSAA_9297</name>
</gene>
<accession>A0A7R8CS53</accession>
<evidence type="ECO:0000313" key="1">
    <source>
        <dbReference type="EMBL" id="CAF2913806.1"/>
    </source>
</evidence>
<dbReference type="Proteomes" id="UP000675881">
    <property type="component" value="Chromosome 4"/>
</dbReference>
<dbReference type="PANTHER" id="PTHR23279:SF37">
    <property type="entry name" value="DEFECTIVE PROBOSCIS EXTENSION RESPONSE 13, ISOFORM B"/>
    <property type="match status" value="1"/>
</dbReference>
<dbReference type="SMART" id="SM00409">
    <property type="entry name" value="IG"/>
    <property type="match status" value="1"/>
</dbReference>
<dbReference type="SUPFAM" id="SSF48726">
    <property type="entry name" value="Immunoglobulin"/>
    <property type="match status" value="1"/>
</dbReference>
<dbReference type="PANTHER" id="PTHR23279">
    <property type="entry name" value="DEFECTIVE PROBOSCIS EXTENSION RESPONSE DPR -RELATED"/>
    <property type="match status" value="1"/>
</dbReference>
<organism evidence="1 2">
    <name type="scientific">Lepeophtheirus salmonis</name>
    <name type="common">Salmon louse</name>
    <name type="synonym">Caligus salmonis</name>
    <dbReference type="NCBI Taxonomy" id="72036"/>
    <lineage>
        <taxon>Eukaryota</taxon>
        <taxon>Metazoa</taxon>
        <taxon>Ecdysozoa</taxon>
        <taxon>Arthropoda</taxon>
        <taxon>Crustacea</taxon>
        <taxon>Multicrustacea</taxon>
        <taxon>Hexanauplia</taxon>
        <taxon>Copepoda</taxon>
        <taxon>Siphonostomatoida</taxon>
        <taxon>Caligidae</taxon>
        <taxon>Lepeophtheirus</taxon>
    </lineage>
</organism>
<dbReference type="InterPro" id="IPR037448">
    <property type="entry name" value="Zig-8"/>
</dbReference>
<dbReference type="EMBL" id="HG994583">
    <property type="protein sequence ID" value="CAF2913806.1"/>
    <property type="molecule type" value="Genomic_DNA"/>
</dbReference>
<dbReference type="Gene3D" id="2.60.40.10">
    <property type="entry name" value="Immunoglobulins"/>
    <property type="match status" value="1"/>
</dbReference>
<dbReference type="InterPro" id="IPR036179">
    <property type="entry name" value="Ig-like_dom_sf"/>
</dbReference>
<dbReference type="InterPro" id="IPR013783">
    <property type="entry name" value="Ig-like_fold"/>
</dbReference>
<proteinExistence type="predicted"/>
<dbReference type="InterPro" id="IPR007110">
    <property type="entry name" value="Ig-like_dom"/>
</dbReference>
<sequence length="164" mass="18821">MIKSLRKRVTDVVIPYLLVQITPPIITQIGSTAIFHCILNRDVANTLQGPIMWSRDLPFALLAIDGEPHLEDPRIWVEKPNMNDTESDTSDWILAIRKVEREDNGTYKCQTSDHPPKYILTHLFTVEAMAIIDGPKEKFMKGGSRLRLVCHFHNVTQVPETIFW</sequence>
<keyword evidence="2" id="KW-1185">Reference proteome</keyword>
<reference evidence="1" key="1">
    <citation type="submission" date="2021-02" db="EMBL/GenBank/DDBJ databases">
        <authorList>
            <person name="Bekaert M."/>
        </authorList>
    </citation>
    <scope>NUCLEOTIDE SEQUENCE</scope>
    <source>
        <strain evidence="1">IoA-00</strain>
    </source>
</reference>
<dbReference type="GO" id="GO:0050808">
    <property type="term" value="P:synapse organization"/>
    <property type="evidence" value="ECO:0007669"/>
    <property type="project" value="TreeGrafter"/>
</dbReference>
<dbReference type="GO" id="GO:0032589">
    <property type="term" value="C:neuron projection membrane"/>
    <property type="evidence" value="ECO:0007669"/>
    <property type="project" value="TreeGrafter"/>
</dbReference>
<dbReference type="OrthoDB" id="190835at2759"/>
<protein>
    <submittedName>
        <fullName evidence="1">(salmon louse) hypothetical protein</fullName>
    </submittedName>
</protein>
<dbReference type="PROSITE" id="PS50835">
    <property type="entry name" value="IG_LIKE"/>
    <property type="match status" value="1"/>
</dbReference>
<evidence type="ECO:0000313" key="2">
    <source>
        <dbReference type="Proteomes" id="UP000675881"/>
    </source>
</evidence>
<name>A0A7R8CS53_LEPSM</name>